<keyword evidence="2" id="KW-1185">Reference proteome</keyword>
<evidence type="ECO:0000313" key="2">
    <source>
        <dbReference type="Proteomes" id="UP000215086"/>
    </source>
</evidence>
<evidence type="ECO:0000313" key="1">
    <source>
        <dbReference type="EMBL" id="ASV74929.1"/>
    </source>
</evidence>
<reference evidence="1 2" key="1">
    <citation type="journal article" name="Front. Microbiol.">
        <title>Sugar Metabolism of the First Thermophilic Planctomycete Thermogutta terrifontis: Comparative Genomic and Transcriptomic Approaches.</title>
        <authorList>
            <person name="Elcheninov A.G."/>
            <person name="Menzel P."/>
            <person name="Gudbergsdottir S.R."/>
            <person name="Slesarev A.I."/>
            <person name="Kadnikov V.V."/>
            <person name="Krogh A."/>
            <person name="Bonch-Osmolovskaya E.A."/>
            <person name="Peng X."/>
            <person name="Kublanov I.V."/>
        </authorList>
    </citation>
    <scope>NUCLEOTIDE SEQUENCE [LARGE SCALE GENOMIC DNA]</scope>
    <source>
        <strain evidence="1 2">R1</strain>
    </source>
</reference>
<name>A0A286RG36_9BACT</name>
<proteinExistence type="predicted"/>
<organism evidence="1 2">
    <name type="scientific">Thermogutta terrifontis</name>
    <dbReference type="NCBI Taxonomy" id="1331910"/>
    <lineage>
        <taxon>Bacteria</taxon>
        <taxon>Pseudomonadati</taxon>
        <taxon>Planctomycetota</taxon>
        <taxon>Planctomycetia</taxon>
        <taxon>Pirellulales</taxon>
        <taxon>Thermoguttaceae</taxon>
        <taxon>Thermogutta</taxon>
    </lineage>
</organism>
<dbReference type="KEGG" id="ttf:THTE_2327"/>
<sequence length="43" mass="4663">MLAEITASTSSSPTRLSHHPRILRCIVSRSILPAPPPSETVRP</sequence>
<dbReference type="AlphaFoldDB" id="A0A286RG36"/>
<dbReference type="Proteomes" id="UP000215086">
    <property type="component" value="Chromosome"/>
</dbReference>
<gene>
    <name evidence="1" type="ORF">THTE_2327</name>
</gene>
<dbReference type="EMBL" id="CP018477">
    <property type="protein sequence ID" value="ASV74929.1"/>
    <property type="molecule type" value="Genomic_DNA"/>
</dbReference>
<protein>
    <submittedName>
        <fullName evidence="1">Uncharacterized protein</fullName>
    </submittedName>
</protein>
<accession>A0A286RG36</accession>